<comment type="caution">
    <text evidence="2">The sequence shown here is derived from an EMBL/GenBank/DDBJ whole genome shotgun (WGS) entry which is preliminary data.</text>
</comment>
<dbReference type="Proteomes" id="UP000186817">
    <property type="component" value="Unassembled WGS sequence"/>
</dbReference>
<dbReference type="AlphaFoldDB" id="A0A1Q9DBK7"/>
<accession>A0A1Q9DBK7</accession>
<proteinExistence type="predicted"/>
<reference evidence="2 3" key="1">
    <citation type="submission" date="2016-02" db="EMBL/GenBank/DDBJ databases">
        <title>Genome analysis of coral dinoflagellate symbionts highlights evolutionary adaptations to a symbiotic lifestyle.</title>
        <authorList>
            <person name="Aranda M."/>
            <person name="Li Y."/>
            <person name="Liew Y.J."/>
            <person name="Baumgarten S."/>
            <person name="Simakov O."/>
            <person name="Wilson M."/>
            <person name="Piel J."/>
            <person name="Ashoor H."/>
            <person name="Bougouffa S."/>
            <person name="Bajic V.B."/>
            <person name="Ryu T."/>
            <person name="Ravasi T."/>
            <person name="Bayer T."/>
            <person name="Micklem G."/>
            <person name="Kim H."/>
            <person name="Bhak J."/>
            <person name="Lajeunesse T.C."/>
            <person name="Voolstra C.R."/>
        </authorList>
    </citation>
    <scope>NUCLEOTIDE SEQUENCE [LARGE SCALE GENOMIC DNA]</scope>
    <source>
        <strain evidence="2 3">CCMP2467</strain>
    </source>
</reference>
<sequence length="78" mass="8512">MELDSGGQMSDKSRACLMGMAEGSSKATLASCFASWRGTTEEGKVQQDLRDKYEALVSTSGEPKRKSKSRKVNQSTNF</sequence>
<gene>
    <name evidence="2" type="ORF">AK812_SmicGene25714</name>
</gene>
<name>A0A1Q9DBK7_SYMMI</name>
<evidence type="ECO:0000313" key="3">
    <source>
        <dbReference type="Proteomes" id="UP000186817"/>
    </source>
</evidence>
<protein>
    <submittedName>
        <fullName evidence="2">Uncharacterized protein</fullName>
    </submittedName>
</protein>
<keyword evidence="3" id="KW-1185">Reference proteome</keyword>
<evidence type="ECO:0000313" key="2">
    <source>
        <dbReference type="EMBL" id="OLP92480.1"/>
    </source>
</evidence>
<feature type="region of interest" description="Disordered" evidence="1">
    <location>
        <begin position="56"/>
        <end position="78"/>
    </location>
</feature>
<organism evidence="2 3">
    <name type="scientific">Symbiodinium microadriaticum</name>
    <name type="common">Dinoflagellate</name>
    <name type="synonym">Zooxanthella microadriatica</name>
    <dbReference type="NCBI Taxonomy" id="2951"/>
    <lineage>
        <taxon>Eukaryota</taxon>
        <taxon>Sar</taxon>
        <taxon>Alveolata</taxon>
        <taxon>Dinophyceae</taxon>
        <taxon>Suessiales</taxon>
        <taxon>Symbiodiniaceae</taxon>
        <taxon>Symbiodinium</taxon>
    </lineage>
</organism>
<evidence type="ECO:0000256" key="1">
    <source>
        <dbReference type="SAM" id="MobiDB-lite"/>
    </source>
</evidence>
<dbReference type="EMBL" id="LSRX01000620">
    <property type="protein sequence ID" value="OLP92480.1"/>
    <property type="molecule type" value="Genomic_DNA"/>
</dbReference>